<proteinExistence type="predicted"/>
<evidence type="ECO:0000256" key="1">
    <source>
        <dbReference type="SAM" id="MobiDB-lite"/>
    </source>
</evidence>
<reference evidence="2 3" key="1">
    <citation type="journal article" date="2018" name="Front. Plant Sci.">
        <title>Red Clover (Trifolium pratense) and Zigzag Clover (T. medium) - A Picture of Genomic Similarities and Differences.</title>
        <authorList>
            <person name="Dluhosova J."/>
            <person name="Istvanek J."/>
            <person name="Nedelnik J."/>
            <person name="Repkova J."/>
        </authorList>
    </citation>
    <scope>NUCLEOTIDE SEQUENCE [LARGE SCALE GENOMIC DNA]</scope>
    <source>
        <strain evidence="3">cv. 10/8</strain>
        <tissue evidence="2">Leaf</tissue>
    </source>
</reference>
<protein>
    <submittedName>
        <fullName evidence="2">Uncharacterized protein</fullName>
    </submittedName>
</protein>
<dbReference type="AlphaFoldDB" id="A0A392TA30"/>
<organism evidence="2 3">
    <name type="scientific">Trifolium medium</name>
    <dbReference type="NCBI Taxonomy" id="97028"/>
    <lineage>
        <taxon>Eukaryota</taxon>
        <taxon>Viridiplantae</taxon>
        <taxon>Streptophyta</taxon>
        <taxon>Embryophyta</taxon>
        <taxon>Tracheophyta</taxon>
        <taxon>Spermatophyta</taxon>
        <taxon>Magnoliopsida</taxon>
        <taxon>eudicotyledons</taxon>
        <taxon>Gunneridae</taxon>
        <taxon>Pentapetalae</taxon>
        <taxon>rosids</taxon>
        <taxon>fabids</taxon>
        <taxon>Fabales</taxon>
        <taxon>Fabaceae</taxon>
        <taxon>Papilionoideae</taxon>
        <taxon>50 kb inversion clade</taxon>
        <taxon>NPAAA clade</taxon>
        <taxon>Hologalegina</taxon>
        <taxon>IRL clade</taxon>
        <taxon>Trifolieae</taxon>
        <taxon>Trifolium</taxon>
    </lineage>
</organism>
<dbReference type="Proteomes" id="UP000265520">
    <property type="component" value="Unassembled WGS sequence"/>
</dbReference>
<feature type="region of interest" description="Disordered" evidence="1">
    <location>
        <begin position="1"/>
        <end position="35"/>
    </location>
</feature>
<accession>A0A392TA30</accession>
<evidence type="ECO:0000313" key="3">
    <source>
        <dbReference type="Proteomes" id="UP000265520"/>
    </source>
</evidence>
<evidence type="ECO:0000313" key="2">
    <source>
        <dbReference type="EMBL" id="MCI57307.1"/>
    </source>
</evidence>
<dbReference type="EMBL" id="LXQA010526732">
    <property type="protein sequence ID" value="MCI57307.1"/>
    <property type="molecule type" value="Genomic_DNA"/>
</dbReference>
<sequence length="35" mass="3862">MKLLPPKPPDWTYRTMSNPPQPPAPPDQTSCVVAT</sequence>
<comment type="caution">
    <text evidence="2">The sequence shown here is derived from an EMBL/GenBank/DDBJ whole genome shotgun (WGS) entry which is preliminary data.</text>
</comment>
<keyword evidence="3" id="KW-1185">Reference proteome</keyword>
<feature type="non-terminal residue" evidence="2">
    <location>
        <position position="35"/>
    </location>
</feature>
<name>A0A392TA30_9FABA</name>